<reference evidence="3" key="1">
    <citation type="submission" date="2023-07" db="EMBL/GenBank/DDBJ databases">
        <title>Molecular identification of indigenous halophilic bacteria isolated from red sea cost, biodegradation of synthetic dyes and assessment of degraded metabolite toxicity.</title>
        <authorList>
            <person name="Chaieb K."/>
            <person name="Altayb H.N."/>
        </authorList>
    </citation>
    <scope>NUCLEOTIDE SEQUENCE [LARGE SCALE GENOMIC DNA]</scope>
    <source>
        <strain evidence="3">K20</strain>
    </source>
</reference>
<dbReference type="GO" id="GO:0004497">
    <property type="term" value="F:monooxygenase activity"/>
    <property type="evidence" value="ECO:0007669"/>
    <property type="project" value="UniProtKB-KW"/>
</dbReference>
<evidence type="ECO:0000313" key="3">
    <source>
        <dbReference type="Proteomes" id="UP001199044"/>
    </source>
</evidence>
<sequence length="129" mass="14925">MIYLRHLAGLWFITHQTLYKEPNALTARHCSGEISMGEKTLTCVAVFAAREGKAQQLKEILDNLVIHTRKEPGCLSYEVFTSTENNQRFLVNEQYKSKADFEYHSNTPYLKALQRELPKLAEEADIRTY</sequence>
<dbReference type="SUPFAM" id="SSF54909">
    <property type="entry name" value="Dimeric alpha+beta barrel"/>
    <property type="match status" value="1"/>
</dbReference>
<accession>A0ABS7YVA6</accession>
<dbReference type="Proteomes" id="UP001199044">
    <property type="component" value="Unassembled WGS sequence"/>
</dbReference>
<protein>
    <submittedName>
        <fullName evidence="2">Antibiotic biosynthesis monooxygenase</fullName>
    </submittedName>
</protein>
<dbReference type="InterPro" id="IPR011008">
    <property type="entry name" value="Dimeric_a/b-barrel"/>
</dbReference>
<name>A0ABS7YVA6_9VIBR</name>
<evidence type="ECO:0000259" key="1">
    <source>
        <dbReference type="PROSITE" id="PS51725"/>
    </source>
</evidence>
<dbReference type="InterPro" id="IPR050744">
    <property type="entry name" value="AI-2_Isomerase_LsrG"/>
</dbReference>
<comment type="caution">
    <text evidence="2">The sequence shown here is derived from an EMBL/GenBank/DDBJ whole genome shotgun (WGS) entry which is preliminary data.</text>
</comment>
<evidence type="ECO:0000313" key="2">
    <source>
        <dbReference type="EMBL" id="MCA2018987.1"/>
    </source>
</evidence>
<keyword evidence="3" id="KW-1185">Reference proteome</keyword>
<dbReference type="Pfam" id="PF03992">
    <property type="entry name" value="ABM"/>
    <property type="match status" value="1"/>
</dbReference>
<gene>
    <name evidence="2" type="ORF">LDJ79_22935</name>
</gene>
<dbReference type="Gene3D" id="3.30.70.100">
    <property type="match status" value="1"/>
</dbReference>
<keyword evidence="2" id="KW-0503">Monooxygenase</keyword>
<dbReference type="PANTHER" id="PTHR33336:SF3">
    <property type="entry name" value="ABM DOMAIN-CONTAINING PROTEIN"/>
    <property type="match status" value="1"/>
</dbReference>
<keyword evidence="2" id="KW-0560">Oxidoreductase</keyword>
<organism evidence="2 3">
    <name type="scientific">Vibrio tritonius</name>
    <dbReference type="NCBI Taxonomy" id="1435069"/>
    <lineage>
        <taxon>Bacteria</taxon>
        <taxon>Pseudomonadati</taxon>
        <taxon>Pseudomonadota</taxon>
        <taxon>Gammaproteobacteria</taxon>
        <taxon>Vibrionales</taxon>
        <taxon>Vibrionaceae</taxon>
        <taxon>Vibrio</taxon>
    </lineage>
</organism>
<dbReference type="PANTHER" id="PTHR33336">
    <property type="entry name" value="QUINOL MONOOXYGENASE YGIN-RELATED"/>
    <property type="match status" value="1"/>
</dbReference>
<feature type="domain" description="ABM" evidence="1">
    <location>
        <begin position="41"/>
        <end position="129"/>
    </location>
</feature>
<proteinExistence type="predicted"/>
<dbReference type="RefSeq" id="WP_225252255.1">
    <property type="nucleotide sequence ID" value="NZ_JAIWIU010000226.1"/>
</dbReference>
<dbReference type="EMBL" id="JAIWIU010000226">
    <property type="protein sequence ID" value="MCA2018987.1"/>
    <property type="molecule type" value="Genomic_DNA"/>
</dbReference>
<dbReference type="PROSITE" id="PS51725">
    <property type="entry name" value="ABM"/>
    <property type="match status" value="1"/>
</dbReference>
<dbReference type="InterPro" id="IPR007138">
    <property type="entry name" value="ABM_dom"/>
</dbReference>